<protein>
    <submittedName>
        <fullName evidence="2">Uncharacterized protein</fullName>
    </submittedName>
</protein>
<comment type="caution">
    <text evidence="2">The sequence shown here is derived from an EMBL/GenBank/DDBJ whole genome shotgun (WGS) entry which is preliminary data.</text>
</comment>
<evidence type="ECO:0000313" key="2">
    <source>
        <dbReference type="EMBL" id="EPX61839.1"/>
    </source>
</evidence>
<reference evidence="2" key="1">
    <citation type="submission" date="2013-05" db="EMBL/GenBank/DDBJ databases">
        <title>Genome assembly of Cystobacter fuscus DSM 2262.</title>
        <authorList>
            <person name="Sharma G."/>
            <person name="Khatri I."/>
            <person name="Kaur C."/>
            <person name="Mayilraj S."/>
            <person name="Subramanian S."/>
        </authorList>
    </citation>
    <scope>NUCLEOTIDE SEQUENCE [LARGE SCALE GENOMIC DNA]</scope>
    <source>
        <strain evidence="2">DSM 2262</strain>
    </source>
</reference>
<evidence type="ECO:0000256" key="1">
    <source>
        <dbReference type="SAM" id="MobiDB-lite"/>
    </source>
</evidence>
<sequence length="145" mass="15847">MLRSGLVVFDLFGHVRGVLVGRHRDGQGARPPGDGEPGRSPPPSSRTGPAPSSEHSPIATHGTQPTWILPGNVDARRREPPGRAPMHPRPAGQAPFSSRARAVTPRVGPGSRKRCQFERVRFHSFVTRLQDDDVFTGCLEFCRAR</sequence>
<dbReference type="Proteomes" id="UP000011682">
    <property type="component" value="Unassembled WGS sequence"/>
</dbReference>
<organism evidence="2 3">
    <name type="scientific">Cystobacter fuscus (strain ATCC 25194 / DSM 2262 / NBRC 100088 / M29)</name>
    <dbReference type="NCBI Taxonomy" id="1242864"/>
    <lineage>
        <taxon>Bacteria</taxon>
        <taxon>Pseudomonadati</taxon>
        <taxon>Myxococcota</taxon>
        <taxon>Myxococcia</taxon>
        <taxon>Myxococcales</taxon>
        <taxon>Cystobacterineae</taxon>
        <taxon>Archangiaceae</taxon>
        <taxon>Cystobacter</taxon>
    </lineage>
</organism>
<feature type="region of interest" description="Disordered" evidence="1">
    <location>
        <begin position="22"/>
        <end position="111"/>
    </location>
</feature>
<name>S9QKM5_CYSF2</name>
<proteinExistence type="predicted"/>
<gene>
    <name evidence="2" type="ORF">D187_010458</name>
</gene>
<evidence type="ECO:0000313" key="3">
    <source>
        <dbReference type="Proteomes" id="UP000011682"/>
    </source>
</evidence>
<accession>S9QKM5</accession>
<dbReference type="AlphaFoldDB" id="S9QKM5"/>
<keyword evidence="3" id="KW-1185">Reference proteome</keyword>
<dbReference type="EMBL" id="ANAH02000009">
    <property type="protein sequence ID" value="EPX61839.1"/>
    <property type="molecule type" value="Genomic_DNA"/>
</dbReference>